<dbReference type="AlphaFoldDB" id="A9KKM2"/>
<protein>
    <submittedName>
        <fullName evidence="9">Binding-protein-dependent transport systems inner membrane component</fullName>
    </submittedName>
</protein>
<evidence type="ECO:0000256" key="6">
    <source>
        <dbReference type="ARBA" id="ARBA00023136"/>
    </source>
</evidence>
<keyword evidence="4 7" id="KW-0812">Transmembrane</keyword>
<feature type="transmembrane region" description="Helical" evidence="7">
    <location>
        <begin position="303"/>
        <end position="327"/>
    </location>
</feature>
<name>A9KKM2_LACP7</name>
<dbReference type="PROSITE" id="PS50928">
    <property type="entry name" value="ABC_TM1"/>
    <property type="match status" value="1"/>
</dbReference>
<dbReference type="Gene3D" id="1.10.3720.10">
    <property type="entry name" value="MetI-like"/>
    <property type="match status" value="1"/>
</dbReference>
<feature type="transmembrane region" description="Helical" evidence="7">
    <location>
        <begin position="198"/>
        <end position="217"/>
    </location>
</feature>
<accession>A9KKM2</accession>
<evidence type="ECO:0000256" key="2">
    <source>
        <dbReference type="ARBA" id="ARBA00022448"/>
    </source>
</evidence>
<reference evidence="10" key="1">
    <citation type="submission" date="2007-11" db="EMBL/GenBank/DDBJ databases">
        <title>Complete genome sequence of Clostridium phytofermentans ISDg.</title>
        <authorList>
            <person name="Leschine S.B."/>
            <person name="Warnick T.A."/>
            <person name="Blanchard J.L."/>
            <person name="Schnell D.J."/>
            <person name="Petit E.L."/>
            <person name="LaTouf W.G."/>
            <person name="Copeland A."/>
            <person name="Lucas S."/>
            <person name="Lapidus A."/>
            <person name="Barry K."/>
            <person name="Glavina del Rio T."/>
            <person name="Dalin E."/>
            <person name="Tice H."/>
            <person name="Pitluck S."/>
            <person name="Kiss H."/>
            <person name="Brettin T."/>
            <person name="Bruce D."/>
            <person name="Detter J.C."/>
            <person name="Han C."/>
            <person name="Kuske C."/>
            <person name="Schmutz J."/>
            <person name="Larimer F."/>
            <person name="Land M."/>
            <person name="Hauser L."/>
            <person name="Kyrpides N."/>
            <person name="Kim E.A."/>
            <person name="Richardson P."/>
        </authorList>
    </citation>
    <scope>NUCLEOTIDE SEQUENCE [LARGE SCALE GENOMIC DNA]</scope>
    <source>
        <strain evidence="10">ATCC 700394 / DSM 18823 / ISDg</strain>
    </source>
</reference>
<keyword evidence="2 7" id="KW-0813">Transport</keyword>
<keyword evidence="3" id="KW-1003">Cell membrane</keyword>
<comment type="similarity">
    <text evidence="7">Belongs to the binding-protein-dependent transport system permease family.</text>
</comment>
<feature type="transmembrane region" description="Helical" evidence="7">
    <location>
        <begin position="256"/>
        <end position="283"/>
    </location>
</feature>
<dbReference type="KEGG" id="cpy:Cphy_0806"/>
<sequence>MWGKNMLKYFLKRLAISIIILFGVSIIIYFIVRMMPADYIDQHTAAQVAQGQLTLEDVQRMKELYGIGDNSIGGIIKSYGQWITKALRGDFGVSFVYGRPVHQVIAKYMWISFGISLAAMILNILISIPLGIVAATKQYGAADYIVTVLAMIGISLPSFFLGALLLRVFSIGLGWFPLQGLSDATQIITGFKQVLDKLHHLVLPMTTLVILNIGGLMRYTRTNMLEVLNSDYIRTARAKGLSEKSVIYKHAFRNTLIPIVTMLGGSLPGLFGGALLTETVFAIPGIGSTSYKAMLQGDIPFVMGYMMFIAVLTVLGTIFADISYAIVDPRVKLQ</sequence>
<keyword evidence="10" id="KW-1185">Reference proteome</keyword>
<gene>
    <name evidence="9" type="ordered locus">Cphy_0806</name>
</gene>
<dbReference type="InterPro" id="IPR000515">
    <property type="entry name" value="MetI-like"/>
</dbReference>
<dbReference type="PANTHER" id="PTHR30465">
    <property type="entry name" value="INNER MEMBRANE ABC TRANSPORTER"/>
    <property type="match status" value="1"/>
</dbReference>
<organism evidence="9 10">
    <name type="scientific">Lachnoclostridium phytofermentans (strain ATCC 700394 / DSM 18823 / ISDg)</name>
    <name type="common">Clostridium phytofermentans</name>
    <dbReference type="NCBI Taxonomy" id="357809"/>
    <lineage>
        <taxon>Bacteria</taxon>
        <taxon>Bacillati</taxon>
        <taxon>Bacillota</taxon>
        <taxon>Clostridia</taxon>
        <taxon>Lachnospirales</taxon>
        <taxon>Lachnospiraceae</taxon>
    </lineage>
</organism>
<dbReference type="SUPFAM" id="SSF161098">
    <property type="entry name" value="MetI-like"/>
    <property type="match status" value="1"/>
</dbReference>
<feature type="domain" description="ABC transmembrane type-1" evidence="8">
    <location>
        <begin position="109"/>
        <end position="324"/>
    </location>
</feature>
<dbReference type="CDD" id="cd06261">
    <property type="entry name" value="TM_PBP2"/>
    <property type="match status" value="1"/>
</dbReference>
<dbReference type="GO" id="GO:0005886">
    <property type="term" value="C:plasma membrane"/>
    <property type="evidence" value="ECO:0007669"/>
    <property type="project" value="UniProtKB-SubCell"/>
</dbReference>
<evidence type="ECO:0000313" key="9">
    <source>
        <dbReference type="EMBL" id="ABX41193.1"/>
    </source>
</evidence>
<evidence type="ECO:0000256" key="5">
    <source>
        <dbReference type="ARBA" id="ARBA00022989"/>
    </source>
</evidence>
<comment type="subcellular location">
    <subcellularLocation>
        <location evidence="1 7">Cell membrane</location>
        <topology evidence="1 7">Multi-pass membrane protein</topology>
    </subcellularLocation>
</comment>
<feature type="transmembrane region" description="Helical" evidence="7">
    <location>
        <begin position="14"/>
        <end position="32"/>
    </location>
</feature>
<dbReference type="Proteomes" id="UP000000370">
    <property type="component" value="Chromosome"/>
</dbReference>
<feature type="transmembrane region" description="Helical" evidence="7">
    <location>
        <begin position="145"/>
        <end position="178"/>
    </location>
</feature>
<dbReference type="HOGENOM" id="CLU_036879_1_2_9"/>
<evidence type="ECO:0000313" key="10">
    <source>
        <dbReference type="Proteomes" id="UP000000370"/>
    </source>
</evidence>
<evidence type="ECO:0000256" key="3">
    <source>
        <dbReference type="ARBA" id="ARBA00022475"/>
    </source>
</evidence>
<dbReference type="PANTHER" id="PTHR30465:SF0">
    <property type="entry name" value="OLIGOPEPTIDE TRANSPORT SYSTEM PERMEASE PROTEIN APPB"/>
    <property type="match status" value="1"/>
</dbReference>
<proteinExistence type="inferred from homology"/>
<evidence type="ECO:0000256" key="7">
    <source>
        <dbReference type="RuleBase" id="RU363032"/>
    </source>
</evidence>
<dbReference type="GO" id="GO:0055085">
    <property type="term" value="P:transmembrane transport"/>
    <property type="evidence" value="ECO:0007669"/>
    <property type="project" value="InterPro"/>
</dbReference>
<dbReference type="EMBL" id="CP000885">
    <property type="protein sequence ID" value="ABX41193.1"/>
    <property type="molecule type" value="Genomic_DNA"/>
</dbReference>
<keyword evidence="6 7" id="KW-0472">Membrane</keyword>
<dbReference type="eggNOG" id="COG0601">
    <property type="taxonomic scope" value="Bacteria"/>
</dbReference>
<dbReference type="Pfam" id="PF00528">
    <property type="entry name" value="BPD_transp_1"/>
    <property type="match status" value="1"/>
</dbReference>
<evidence type="ECO:0000256" key="4">
    <source>
        <dbReference type="ARBA" id="ARBA00022692"/>
    </source>
</evidence>
<feature type="transmembrane region" description="Helical" evidence="7">
    <location>
        <begin position="108"/>
        <end position="133"/>
    </location>
</feature>
<dbReference type="InterPro" id="IPR035906">
    <property type="entry name" value="MetI-like_sf"/>
</dbReference>
<dbReference type="STRING" id="357809.Cphy_0806"/>
<evidence type="ECO:0000259" key="8">
    <source>
        <dbReference type="PROSITE" id="PS50928"/>
    </source>
</evidence>
<keyword evidence="5 7" id="KW-1133">Transmembrane helix</keyword>
<evidence type="ECO:0000256" key="1">
    <source>
        <dbReference type="ARBA" id="ARBA00004651"/>
    </source>
</evidence>